<dbReference type="Proteomes" id="UP001185331">
    <property type="component" value="Unassembled WGS sequence"/>
</dbReference>
<sequence>MTAPRQTLELLADWLELDRAVTTAEATTGRVPGPLLIQRMHALEALQPLDPAALRAEAHANRVIEEAAQARYADRLRVDRLDRLIGEREWHEALTDPAVRAEALDNTTNDRIQAAQDAIEALISARVAALVQAGGSP</sequence>
<protein>
    <submittedName>
        <fullName evidence="1">Uncharacterized protein</fullName>
    </submittedName>
</protein>
<organism evidence="1 2">
    <name type="scientific">Deinococcus soli</name>
    <name type="common">ex Cha et al. 2016</name>
    <dbReference type="NCBI Taxonomy" id="1309411"/>
    <lineage>
        <taxon>Bacteria</taxon>
        <taxon>Thermotogati</taxon>
        <taxon>Deinococcota</taxon>
        <taxon>Deinococci</taxon>
        <taxon>Deinococcales</taxon>
        <taxon>Deinococcaceae</taxon>
        <taxon>Deinococcus</taxon>
    </lineage>
</organism>
<name>A0AAE4BLA6_9DEIO</name>
<dbReference type="RefSeq" id="WP_309853304.1">
    <property type="nucleotide sequence ID" value="NZ_JAVDQJ010000004.1"/>
</dbReference>
<accession>A0AAE4BLA6</accession>
<evidence type="ECO:0000313" key="2">
    <source>
        <dbReference type="Proteomes" id="UP001185331"/>
    </source>
</evidence>
<dbReference type="EMBL" id="JAVDQK010000005">
    <property type="protein sequence ID" value="MDR6218748.1"/>
    <property type="molecule type" value="Genomic_DNA"/>
</dbReference>
<proteinExistence type="predicted"/>
<comment type="caution">
    <text evidence="1">The sequence shown here is derived from an EMBL/GenBank/DDBJ whole genome shotgun (WGS) entry which is preliminary data.</text>
</comment>
<evidence type="ECO:0000313" key="1">
    <source>
        <dbReference type="EMBL" id="MDR6218748.1"/>
    </source>
</evidence>
<dbReference type="AlphaFoldDB" id="A0AAE4BLA6"/>
<gene>
    <name evidence="1" type="ORF">J2Y00_002345</name>
</gene>
<reference evidence="1" key="1">
    <citation type="submission" date="2023-07" db="EMBL/GenBank/DDBJ databases">
        <title>Sorghum-associated microbial communities from plants grown in Nebraska, USA.</title>
        <authorList>
            <person name="Schachtman D."/>
        </authorList>
    </citation>
    <scope>NUCLEOTIDE SEQUENCE</scope>
    <source>
        <strain evidence="1">BE330</strain>
    </source>
</reference>